<dbReference type="AlphaFoldDB" id="A0A8S0R0P1"/>
<dbReference type="Pfam" id="PF06200">
    <property type="entry name" value="tify"/>
    <property type="match status" value="1"/>
</dbReference>
<evidence type="ECO:0000313" key="5">
    <source>
        <dbReference type="EMBL" id="CAA2972464.1"/>
    </source>
</evidence>
<dbReference type="PROSITE" id="PS51320">
    <property type="entry name" value="TIFY"/>
    <property type="match status" value="1"/>
</dbReference>
<dbReference type="EMBL" id="CACTIH010002053">
    <property type="protein sequence ID" value="CAA2972464.1"/>
    <property type="molecule type" value="Genomic_DNA"/>
</dbReference>
<feature type="compositionally biased region" description="Basic and acidic residues" evidence="3">
    <location>
        <begin position="302"/>
        <end position="312"/>
    </location>
</feature>
<dbReference type="InterPro" id="IPR010399">
    <property type="entry name" value="Tify_dom"/>
</dbReference>
<dbReference type="GO" id="GO:2000022">
    <property type="term" value="P:regulation of jasmonic acid mediated signaling pathway"/>
    <property type="evidence" value="ECO:0007669"/>
    <property type="project" value="UniProtKB-UniRule"/>
</dbReference>
<evidence type="ECO:0000313" key="6">
    <source>
        <dbReference type="Proteomes" id="UP000594638"/>
    </source>
</evidence>
<accession>A0A8S0R0P1</accession>
<keyword evidence="2" id="KW-0539">Nucleus</keyword>
<feature type="compositionally biased region" description="Polar residues" evidence="3">
    <location>
        <begin position="176"/>
        <end position="185"/>
    </location>
</feature>
<evidence type="ECO:0000259" key="4">
    <source>
        <dbReference type="PROSITE" id="PS51320"/>
    </source>
</evidence>
<dbReference type="GO" id="GO:0031347">
    <property type="term" value="P:regulation of defense response"/>
    <property type="evidence" value="ECO:0007669"/>
    <property type="project" value="UniProtKB-UniRule"/>
</dbReference>
<gene>
    <name evidence="5" type="ORF">OLEA9_A030233</name>
</gene>
<feature type="compositionally biased region" description="Polar residues" evidence="3">
    <location>
        <begin position="290"/>
        <end position="300"/>
    </location>
</feature>
<keyword evidence="2" id="KW-1184">Jasmonic acid signaling pathway</keyword>
<comment type="function">
    <text evidence="2">Repressor of jasmonate responses.</text>
</comment>
<comment type="subcellular location">
    <subcellularLocation>
        <location evidence="2">Nucleus</location>
    </subcellularLocation>
</comment>
<protein>
    <recommendedName>
        <fullName evidence="2">Protein TIFY</fullName>
    </recommendedName>
    <alternativeName>
        <fullName evidence="2">Jasmonate ZIM domain-containing protein</fullName>
    </alternativeName>
</protein>
<comment type="domain">
    <text evidence="2">The jas domain is required for interaction with COI1.</text>
</comment>
<dbReference type="PANTHER" id="PTHR33077">
    <property type="entry name" value="PROTEIN TIFY 4A-RELATED-RELATED"/>
    <property type="match status" value="1"/>
</dbReference>
<dbReference type="OrthoDB" id="1937734at2759"/>
<dbReference type="GO" id="GO:0009611">
    <property type="term" value="P:response to wounding"/>
    <property type="evidence" value="ECO:0007669"/>
    <property type="project" value="UniProtKB-UniRule"/>
</dbReference>
<name>A0A8S0R0P1_OLEEU</name>
<comment type="similarity">
    <text evidence="1 2">Belongs to the TIFY/JAZ family.</text>
</comment>
<dbReference type="Pfam" id="PF09425">
    <property type="entry name" value="Jas_motif"/>
    <property type="match status" value="1"/>
</dbReference>
<comment type="caution">
    <text evidence="5">The sequence shown here is derived from an EMBL/GenBank/DDBJ whole genome shotgun (WGS) entry which is preliminary data.</text>
</comment>
<dbReference type="Gramene" id="OE9A030233T1">
    <property type="protein sequence ID" value="OE9A030233C1"/>
    <property type="gene ID" value="OE9A030233"/>
</dbReference>
<proteinExistence type="inferred from homology"/>
<dbReference type="InterPro" id="IPR018467">
    <property type="entry name" value="CCT_CS"/>
</dbReference>
<feature type="domain" description="Tify" evidence="4">
    <location>
        <begin position="121"/>
        <end position="156"/>
    </location>
</feature>
<dbReference type="GO" id="GO:0005634">
    <property type="term" value="C:nucleus"/>
    <property type="evidence" value="ECO:0007669"/>
    <property type="project" value="UniProtKB-SubCell"/>
</dbReference>
<evidence type="ECO:0000256" key="2">
    <source>
        <dbReference type="RuleBase" id="RU369065"/>
    </source>
</evidence>
<dbReference type="InterPro" id="IPR040390">
    <property type="entry name" value="TIFY/JAZ"/>
</dbReference>
<reference evidence="5 6" key="1">
    <citation type="submission" date="2019-12" db="EMBL/GenBank/DDBJ databases">
        <authorList>
            <person name="Alioto T."/>
            <person name="Alioto T."/>
            <person name="Gomez Garrido J."/>
        </authorList>
    </citation>
    <scope>NUCLEOTIDE SEQUENCE [LARGE SCALE GENOMIC DNA]</scope>
</reference>
<feature type="region of interest" description="Disordered" evidence="3">
    <location>
        <begin position="176"/>
        <end position="238"/>
    </location>
</feature>
<dbReference type="PANTHER" id="PTHR33077:SF52">
    <property type="entry name" value="PROTEIN TIFY 11D"/>
    <property type="match status" value="1"/>
</dbReference>
<evidence type="ECO:0000256" key="3">
    <source>
        <dbReference type="SAM" id="MobiDB-lite"/>
    </source>
</evidence>
<organism evidence="5 6">
    <name type="scientific">Olea europaea subsp. europaea</name>
    <dbReference type="NCBI Taxonomy" id="158383"/>
    <lineage>
        <taxon>Eukaryota</taxon>
        <taxon>Viridiplantae</taxon>
        <taxon>Streptophyta</taxon>
        <taxon>Embryophyta</taxon>
        <taxon>Tracheophyta</taxon>
        <taxon>Spermatophyta</taxon>
        <taxon>Magnoliopsida</taxon>
        <taxon>eudicotyledons</taxon>
        <taxon>Gunneridae</taxon>
        <taxon>Pentapetalae</taxon>
        <taxon>asterids</taxon>
        <taxon>lamiids</taxon>
        <taxon>Lamiales</taxon>
        <taxon>Oleaceae</taxon>
        <taxon>Oleeae</taxon>
        <taxon>Olea</taxon>
    </lineage>
</organism>
<feature type="compositionally biased region" description="Basic and acidic residues" evidence="3">
    <location>
        <begin position="208"/>
        <end position="219"/>
    </location>
</feature>
<evidence type="ECO:0000256" key="1">
    <source>
        <dbReference type="ARBA" id="ARBA00008614"/>
    </source>
</evidence>
<dbReference type="Proteomes" id="UP000594638">
    <property type="component" value="Unassembled WGS sequence"/>
</dbReference>
<sequence>MSNSQDFSNRKRARKAPEKSNFVHTCNLLSQFIKKKGSLRDLNFEIGDKVESLESIVKADTSKVAATPRTKFMNNVEKSVQASTEQYMSIEPVPARGMPSSSSNLHNASNKAVTSREAATVESKNAQLTIFYAGKVLVFDDYPAEKVTELAEFASKESCKESHGILSNHVKEKLNSSNAVASTTTARDRLPPRPDATSSRKAKWALPDPDKEAKERLPPRLDPSGSHKAKGILLNSSTEKMNTGGAVAYCSRPEERISPQLEASDSDLPIVRRSSLHRFLEKRKDRTVREQNQIQEQPEYSSKPDEQLELKL</sequence>
<feature type="region of interest" description="Disordered" evidence="3">
    <location>
        <begin position="282"/>
        <end position="312"/>
    </location>
</feature>
<dbReference type="SMART" id="SM00979">
    <property type="entry name" value="TIFY"/>
    <property type="match status" value="1"/>
</dbReference>
<keyword evidence="6" id="KW-1185">Reference proteome</keyword>